<comment type="caution">
    <text evidence="6">The sequence shown here is derived from an EMBL/GenBank/DDBJ whole genome shotgun (WGS) entry which is preliminary data.</text>
</comment>
<evidence type="ECO:0000259" key="5">
    <source>
        <dbReference type="PROSITE" id="PS50931"/>
    </source>
</evidence>
<dbReference type="OrthoDB" id="107670at2"/>
<dbReference type="GO" id="GO:0000976">
    <property type="term" value="F:transcription cis-regulatory region binding"/>
    <property type="evidence" value="ECO:0007669"/>
    <property type="project" value="TreeGrafter"/>
</dbReference>
<dbReference type="AlphaFoldDB" id="A0A6N8CTX2"/>
<protein>
    <submittedName>
        <fullName evidence="6">LysR family transcriptional regulator</fullName>
    </submittedName>
</protein>
<dbReference type="InterPro" id="IPR005119">
    <property type="entry name" value="LysR_subst-bd"/>
</dbReference>
<evidence type="ECO:0000313" key="6">
    <source>
        <dbReference type="EMBL" id="MTT33230.1"/>
    </source>
</evidence>
<dbReference type="InterPro" id="IPR000847">
    <property type="entry name" value="LysR_HTH_N"/>
</dbReference>
<dbReference type="PRINTS" id="PR00039">
    <property type="entry name" value="HTHLYSR"/>
</dbReference>
<dbReference type="SUPFAM" id="SSF46785">
    <property type="entry name" value="Winged helix' DNA-binding domain"/>
    <property type="match status" value="1"/>
</dbReference>
<dbReference type="PROSITE" id="PS50931">
    <property type="entry name" value="HTH_LYSR"/>
    <property type="match status" value="1"/>
</dbReference>
<evidence type="ECO:0000313" key="7">
    <source>
        <dbReference type="Proteomes" id="UP000440978"/>
    </source>
</evidence>
<gene>
    <name evidence="6" type="ORF">GMB86_14620</name>
</gene>
<reference evidence="6 7" key="1">
    <citation type="submission" date="2019-11" db="EMBL/GenBank/DDBJ databases">
        <title>Terrilactibacillus tamarindus sp. nov. BCM23-1 isolated from bark of Tamarindus indica.</title>
        <authorList>
            <person name="Kingkaew E."/>
            <person name="Tanasupawat S."/>
        </authorList>
    </citation>
    <scope>NUCLEOTIDE SEQUENCE [LARGE SCALE GENOMIC DNA]</scope>
    <source>
        <strain evidence="6 7">BCM23-1</strain>
    </source>
</reference>
<keyword evidence="3" id="KW-0238">DNA-binding</keyword>
<dbReference type="SUPFAM" id="SSF53850">
    <property type="entry name" value="Periplasmic binding protein-like II"/>
    <property type="match status" value="1"/>
</dbReference>
<sequence length="289" mass="33556">MDDRDWLILQLLYKKKNITKTAQSLYISQPSLTHRLQQIEKELGVVLVNRGRRGVQFTPQGEYVAKHANQILLDIQKIKENVSNMEKDVVGTLRLGVSDSFTHYKLPQLLKAFKEDYPKVEFKVTTDWSKEIVQLAYNQDIHIGIVRGDYSWQGEKHLLFSETLCIVSKEKINIKDLPNLPRIDYRTDYLLRAMIDNWWTDNFAVAPRVNIEVDRADTCKGMVLNGLGYAIVPSMIVENVDNIHKIDLIDKKGNPILRPTWMIYYKDTLDMSIVHAFADFVLETHHVEK</sequence>
<proteinExistence type="inferred from homology"/>
<accession>A0A6N8CTX2</accession>
<dbReference type="CDD" id="cd05466">
    <property type="entry name" value="PBP2_LTTR_substrate"/>
    <property type="match status" value="1"/>
</dbReference>
<dbReference type="Gene3D" id="3.40.190.290">
    <property type="match status" value="1"/>
</dbReference>
<dbReference type="EMBL" id="WNHB01000031">
    <property type="protein sequence ID" value="MTT33230.1"/>
    <property type="molecule type" value="Genomic_DNA"/>
</dbReference>
<dbReference type="Pfam" id="PF00126">
    <property type="entry name" value="HTH_1"/>
    <property type="match status" value="1"/>
</dbReference>
<dbReference type="GO" id="GO:0003700">
    <property type="term" value="F:DNA-binding transcription factor activity"/>
    <property type="evidence" value="ECO:0007669"/>
    <property type="project" value="InterPro"/>
</dbReference>
<dbReference type="PANTHER" id="PTHR30126">
    <property type="entry name" value="HTH-TYPE TRANSCRIPTIONAL REGULATOR"/>
    <property type="match status" value="1"/>
</dbReference>
<dbReference type="InterPro" id="IPR036388">
    <property type="entry name" value="WH-like_DNA-bd_sf"/>
</dbReference>
<evidence type="ECO:0000256" key="4">
    <source>
        <dbReference type="ARBA" id="ARBA00023163"/>
    </source>
</evidence>
<dbReference type="Pfam" id="PF03466">
    <property type="entry name" value="LysR_substrate"/>
    <property type="match status" value="1"/>
</dbReference>
<keyword evidence="7" id="KW-1185">Reference proteome</keyword>
<dbReference type="InterPro" id="IPR036390">
    <property type="entry name" value="WH_DNA-bd_sf"/>
</dbReference>
<evidence type="ECO:0000256" key="1">
    <source>
        <dbReference type="ARBA" id="ARBA00009437"/>
    </source>
</evidence>
<organism evidence="6 7">
    <name type="scientific">Terrilactibacillus tamarindi</name>
    <dbReference type="NCBI Taxonomy" id="2599694"/>
    <lineage>
        <taxon>Bacteria</taxon>
        <taxon>Bacillati</taxon>
        <taxon>Bacillota</taxon>
        <taxon>Bacilli</taxon>
        <taxon>Bacillales</taxon>
        <taxon>Bacillaceae</taxon>
        <taxon>Terrilactibacillus</taxon>
    </lineage>
</organism>
<evidence type="ECO:0000256" key="2">
    <source>
        <dbReference type="ARBA" id="ARBA00023015"/>
    </source>
</evidence>
<dbReference type="RefSeq" id="WP_155221158.1">
    <property type="nucleotide sequence ID" value="NZ_WNHB01000031.1"/>
</dbReference>
<dbReference type="PANTHER" id="PTHR30126:SF78">
    <property type="entry name" value="HTH LYSR-TYPE DOMAIN-CONTAINING PROTEIN"/>
    <property type="match status" value="1"/>
</dbReference>
<keyword evidence="2" id="KW-0805">Transcription regulation</keyword>
<feature type="domain" description="HTH lysR-type" evidence="5">
    <location>
        <begin position="1"/>
        <end position="58"/>
    </location>
</feature>
<evidence type="ECO:0000256" key="3">
    <source>
        <dbReference type="ARBA" id="ARBA00023125"/>
    </source>
</evidence>
<name>A0A6N8CTX2_9BACI</name>
<keyword evidence="4" id="KW-0804">Transcription</keyword>
<dbReference type="Gene3D" id="1.10.10.10">
    <property type="entry name" value="Winged helix-like DNA-binding domain superfamily/Winged helix DNA-binding domain"/>
    <property type="match status" value="1"/>
</dbReference>
<comment type="similarity">
    <text evidence="1">Belongs to the LysR transcriptional regulatory family.</text>
</comment>
<dbReference type="Proteomes" id="UP000440978">
    <property type="component" value="Unassembled WGS sequence"/>
</dbReference>